<evidence type="ECO:0000256" key="2">
    <source>
        <dbReference type="RuleBase" id="RU004324"/>
    </source>
</evidence>
<dbReference type="Gene3D" id="3.40.50.2020">
    <property type="match status" value="2"/>
</dbReference>
<dbReference type="InterPro" id="IPR005946">
    <property type="entry name" value="Rib-P_diPkinase"/>
</dbReference>
<dbReference type="GO" id="GO:0004749">
    <property type="term" value="F:ribose phosphate diphosphokinase activity"/>
    <property type="evidence" value="ECO:0007669"/>
    <property type="project" value="UniProtKB-EC"/>
</dbReference>
<dbReference type="InterPro" id="IPR000836">
    <property type="entry name" value="PRTase_dom"/>
</dbReference>
<dbReference type="PATRIC" id="fig|48936.3.peg.3968"/>
<evidence type="ECO:0000259" key="4">
    <source>
        <dbReference type="Pfam" id="PF13793"/>
    </source>
</evidence>
<gene>
    <name evidence="5" type="ORF">NJ75_03934</name>
</gene>
<dbReference type="RefSeq" id="WP_039337541.1">
    <property type="nucleotide sequence ID" value="NZ_JRVC01000024.1"/>
</dbReference>
<dbReference type="Pfam" id="PF00156">
    <property type="entry name" value="Pribosyltran"/>
    <property type="match status" value="1"/>
</dbReference>
<name>A0A0B8ZXA3_9SPHN</name>
<dbReference type="GO" id="GO:0005737">
    <property type="term" value="C:cytoplasm"/>
    <property type="evidence" value="ECO:0007669"/>
    <property type="project" value="TreeGrafter"/>
</dbReference>
<keyword evidence="5" id="KW-0418">Kinase</keyword>
<reference evidence="5 6" key="1">
    <citation type="submission" date="2014-10" db="EMBL/GenBank/DDBJ databases">
        <title>Draft genome sequence of Novosphingobium subterraneum DSM 12447.</title>
        <authorList>
            <person name="Gan H.M."/>
            <person name="Gan H.Y."/>
            <person name="Savka M.A."/>
        </authorList>
    </citation>
    <scope>NUCLEOTIDE SEQUENCE [LARGE SCALE GENOMIC DNA]</scope>
    <source>
        <strain evidence="5 6">DSM 12447</strain>
    </source>
</reference>
<dbReference type="STRING" id="48936.NJ75_03934"/>
<dbReference type="EC" id="2.7.6.1" evidence="5"/>
<dbReference type="GO" id="GO:0000287">
    <property type="term" value="F:magnesium ion binding"/>
    <property type="evidence" value="ECO:0007669"/>
    <property type="project" value="InterPro"/>
</dbReference>
<evidence type="ECO:0000313" key="6">
    <source>
        <dbReference type="Proteomes" id="UP000031338"/>
    </source>
</evidence>
<dbReference type="Pfam" id="PF13793">
    <property type="entry name" value="Pribosyltran_N"/>
    <property type="match status" value="1"/>
</dbReference>
<dbReference type="PANTHER" id="PTHR10210">
    <property type="entry name" value="RIBOSE-PHOSPHATE DIPHOSPHOKINASE FAMILY MEMBER"/>
    <property type="match status" value="1"/>
</dbReference>
<feature type="domain" description="Phosphoribosyltransferase" evidence="3">
    <location>
        <begin position="159"/>
        <end position="256"/>
    </location>
</feature>
<feature type="domain" description="Ribose-phosphate pyrophosphokinase N-terminal" evidence="4">
    <location>
        <begin position="6"/>
        <end position="113"/>
    </location>
</feature>
<dbReference type="InterPro" id="IPR029057">
    <property type="entry name" value="PRTase-like"/>
</dbReference>
<dbReference type="GO" id="GO:0002189">
    <property type="term" value="C:ribose phosphate diphosphokinase complex"/>
    <property type="evidence" value="ECO:0007669"/>
    <property type="project" value="TreeGrafter"/>
</dbReference>
<sequence length="307" mass="32119">MNPAVFAFSDGGTAASDLARACGIPLYPIESRRFPDGESLVTVKGRADTAFLYRSLDDPNGKLVEILLACSALRDGGATKVVLVSPYLSYMRQDTAFHAGEAVSQKVIGRVLASNFDGVVTVDPHLHRTGSLSEVMPGIAAITLSAAPVLASAIAADHPTPDTILVGPDSESRPWVEAVARPFGFRTLVGQKTRKGDREVILEIPEIAEVKGRRVIIVDDLISSGTTLASCAAMLARSGARIIEAYATHCLAQPEDIAEMKTAGISRIFATNSTNHALGVVSLSGILANGIAAQGWLKATSTEGGPA</sequence>
<keyword evidence="6" id="KW-1185">Reference proteome</keyword>
<dbReference type="PANTHER" id="PTHR10210:SF41">
    <property type="entry name" value="RIBOSE-PHOSPHATE PYROPHOSPHOKINASE 1, CHLOROPLASTIC"/>
    <property type="match status" value="1"/>
</dbReference>
<dbReference type="NCBIfam" id="TIGR01251">
    <property type="entry name" value="ribP_PPkin"/>
    <property type="match status" value="1"/>
</dbReference>
<evidence type="ECO:0000313" key="5">
    <source>
        <dbReference type="EMBL" id="KHS42913.1"/>
    </source>
</evidence>
<proteinExistence type="inferred from homology"/>
<dbReference type="SUPFAM" id="SSF53271">
    <property type="entry name" value="PRTase-like"/>
    <property type="match status" value="2"/>
</dbReference>
<dbReference type="SMART" id="SM01400">
    <property type="entry name" value="Pribosyltran_N"/>
    <property type="match status" value="1"/>
</dbReference>
<dbReference type="AlphaFoldDB" id="A0A0B8ZXA3"/>
<dbReference type="NCBIfam" id="NF005537">
    <property type="entry name" value="PRK07199.1"/>
    <property type="match status" value="1"/>
</dbReference>
<protein>
    <submittedName>
        <fullName evidence="5">Putative ribose-phosphate pyrophosphokinase</fullName>
        <ecNumber evidence="5">2.7.6.1</ecNumber>
    </submittedName>
</protein>
<evidence type="ECO:0000256" key="1">
    <source>
        <dbReference type="ARBA" id="ARBA00022727"/>
    </source>
</evidence>
<keyword evidence="1 2" id="KW-0545">Nucleotide biosynthesis</keyword>
<dbReference type="Proteomes" id="UP000031338">
    <property type="component" value="Unassembled WGS sequence"/>
</dbReference>
<dbReference type="GO" id="GO:0006015">
    <property type="term" value="P:5-phosphoribose 1-diphosphate biosynthetic process"/>
    <property type="evidence" value="ECO:0007669"/>
    <property type="project" value="TreeGrafter"/>
</dbReference>
<keyword evidence="5" id="KW-0808">Transferase</keyword>
<accession>A0A0B8ZXA3</accession>
<organism evidence="5 6">
    <name type="scientific">Novosphingobium subterraneum</name>
    <dbReference type="NCBI Taxonomy" id="48936"/>
    <lineage>
        <taxon>Bacteria</taxon>
        <taxon>Pseudomonadati</taxon>
        <taxon>Pseudomonadota</taxon>
        <taxon>Alphaproteobacteria</taxon>
        <taxon>Sphingomonadales</taxon>
        <taxon>Sphingomonadaceae</taxon>
        <taxon>Novosphingobium</taxon>
    </lineage>
</organism>
<comment type="similarity">
    <text evidence="2">Belongs to the ribose-phosphate pyrophosphokinase family.</text>
</comment>
<comment type="caution">
    <text evidence="5">The sequence shown here is derived from an EMBL/GenBank/DDBJ whole genome shotgun (WGS) entry which is preliminary data.</text>
</comment>
<dbReference type="InterPro" id="IPR029099">
    <property type="entry name" value="Pribosyltran_N"/>
</dbReference>
<dbReference type="EMBL" id="JRVC01000024">
    <property type="protein sequence ID" value="KHS42913.1"/>
    <property type="molecule type" value="Genomic_DNA"/>
</dbReference>
<dbReference type="GO" id="GO:0006164">
    <property type="term" value="P:purine nucleotide biosynthetic process"/>
    <property type="evidence" value="ECO:0007669"/>
    <property type="project" value="TreeGrafter"/>
</dbReference>
<dbReference type="GO" id="GO:0016301">
    <property type="term" value="F:kinase activity"/>
    <property type="evidence" value="ECO:0007669"/>
    <property type="project" value="UniProtKB-KW"/>
</dbReference>
<dbReference type="CDD" id="cd06223">
    <property type="entry name" value="PRTases_typeI"/>
    <property type="match status" value="1"/>
</dbReference>
<evidence type="ECO:0000259" key="3">
    <source>
        <dbReference type="Pfam" id="PF00156"/>
    </source>
</evidence>